<sequence length="49" mass="5199">MKMAIAGFGITAALGYFVLLSKKKPEASALDVAKVATGMSHPDNTHPRR</sequence>
<accession>A0A2N9FX60</accession>
<organism evidence="1">
    <name type="scientific">Fagus sylvatica</name>
    <name type="common">Beechnut</name>
    <dbReference type="NCBI Taxonomy" id="28930"/>
    <lineage>
        <taxon>Eukaryota</taxon>
        <taxon>Viridiplantae</taxon>
        <taxon>Streptophyta</taxon>
        <taxon>Embryophyta</taxon>
        <taxon>Tracheophyta</taxon>
        <taxon>Spermatophyta</taxon>
        <taxon>Magnoliopsida</taxon>
        <taxon>eudicotyledons</taxon>
        <taxon>Gunneridae</taxon>
        <taxon>Pentapetalae</taxon>
        <taxon>rosids</taxon>
        <taxon>fabids</taxon>
        <taxon>Fagales</taxon>
        <taxon>Fagaceae</taxon>
        <taxon>Fagus</taxon>
    </lineage>
</organism>
<name>A0A2N9FX60_FAGSY</name>
<dbReference type="EMBL" id="OIVN01001247">
    <property type="protein sequence ID" value="SPC91725.1"/>
    <property type="molecule type" value="Genomic_DNA"/>
</dbReference>
<evidence type="ECO:0000313" key="1">
    <source>
        <dbReference type="EMBL" id="SPC91725.1"/>
    </source>
</evidence>
<proteinExistence type="predicted"/>
<reference evidence="1" key="1">
    <citation type="submission" date="2018-02" db="EMBL/GenBank/DDBJ databases">
        <authorList>
            <person name="Cohen D.B."/>
            <person name="Kent A.D."/>
        </authorList>
    </citation>
    <scope>NUCLEOTIDE SEQUENCE</scope>
</reference>
<protein>
    <submittedName>
        <fullName evidence="1">Uncharacterized protein</fullName>
    </submittedName>
</protein>
<gene>
    <name evidence="1" type="ORF">FSB_LOCUS19607</name>
</gene>
<dbReference type="AlphaFoldDB" id="A0A2N9FX60"/>